<evidence type="ECO:0000313" key="2">
    <source>
        <dbReference type="Proteomes" id="UP000008422"/>
    </source>
</evidence>
<keyword evidence="2" id="KW-1185">Reference proteome</keyword>
<dbReference type="RefSeq" id="YP_009608731.1">
    <property type="nucleotide sequence ID" value="NC_041993.1"/>
</dbReference>
<sequence length="156" mass="17256">MSVRHTPPHTQEHEMPSIRKVQATNPHTGDVTVRTSKSKVYTHALVVKQNAQETFAIPAGTYTVPASRIQGRRISSYQFTLNTDDIVEGREESWAVRSFHTSFDAAAKAGRTEVSQSLNRHNDEKAVYGDAVAKATPMIGDFEVVEVEVLDEGFNA</sequence>
<dbReference type="GeneID" id="40084757"/>
<evidence type="ECO:0000313" key="1">
    <source>
        <dbReference type="EMBL" id="AEK06523.1"/>
    </source>
</evidence>
<dbReference type="Proteomes" id="UP000008422">
    <property type="component" value="Segment"/>
</dbReference>
<accession>G1FIE1</accession>
<reference evidence="1 2" key="1">
    <citation type="journal article" date="2012" name="J. Virol.">
        <title>Complete Genome Sequences of 138 Mycobacteriophages.</title>
        <authorList>
            <consortium name="the Science Education Alliance Phage Hunters Advancing Genomics and Evolutionary Science Program"/>
            <consortium name="the KwaZulu-Natal Research Institute for Tuberculosis and HIV Mycobacterial Genetics Course Students"/>
            <consortium name="the Phage Hunters Integrating Research and Education Program"/>
            <person name="Hatfull G.F."/>
        </authorList>
    </citation>
    <scope>NUCLEOTIDE SEQUENCE [LARGE SCALE GENOMIC DNA]</scope>
    <source>
        <strain evidence="1">Sebata</strain>
    </source>
</reference>
<dbReference type="KEGG" id="vg:40084757"/>
<name>G1FIE1_9CAUD</name>
<protein>
    <submittedName>
        <fullName evidence="1">Uncharacterized protein</fullName>
    </submittedName>
</protein>
<proteinExistence type="predicted"/>
<organism evidence="1 2">
    <name type="scientific">Mycobacterium phage Sebata</name>
    <dbReference type="NCBI Taxonomy" id="1052672"/>
    <lineage>
        <taxon>Viruses</taxon>
        <taxon>Duplodnaviria</taxon>
        <taxon>Heunggongvirae</taxon>
        <taxon>Uroviricota</taxon>
        <taxon>Caudoviricetes</taxon>
        <taxon>Ceeclamvirinae</taxon>
        <taxon>Bixzunavirus</taxon>
        <taxon>Bixzunavirus sebata</taxon>
    </lineage>
</organism>
<dbReference type="EMBL" id="JN204348">
    <property type="protein sequence ID" value="AEK06523.1"/>
    <property type="molecule type" value="Genomic_DNA"/>
</dbReference>
<gene>
    <name evidence="1" type="primary">46</name>
    <name evidence="1" type="ORF">PBI_SEBATA_46</name>
</gene>